<dbReference type="SUPFAM" id="SSF56112">
    <property type="entry name" value="Protein kinase-like (PK-like)"/>
    <property type="match status" value="1"/>
</dbReference>
<dbReference type="InterPro" id="IPR017441">
    <property type="entry name" value="Protein_kinase_ATP_BS"/>
</dbReference>
<proteinExistence type="inferred from homology"/>
<evidence type="ECO:0000256" key="2">
    <source>
        <dbReference type="ARBA" id="ARBA00022840"/>
    </source>
</evidence>
<evidence type="ECO:0000256" key="1">
    <source>
        <dbReference type="ARBA" id="ARBA00022741"/>
    </source>
</evidence>
<name>A0ABP1DQ30_9APHY</name>
<evidence type="ECO:0000313" key="8">
    <source>
        <dbReference type="Proteomes" id="UP001497453"/>
    </source>
</evidence>
<evidence type="ECO:0000256" key="3">
    <source>
        <dbReference type="PROSITE-ProRule" id="PRU10141"/>
    </source>
</evidence>
<feature type="binding site" evidence="3">
    <location>
        <position position="58"/>
    </location>
    <ligand>
        <name>ATP</name>
        <dbReference type="ChEBI" id="CHEBI:30616"/>
    </ligand>
</feature>
<accession>A0ABP1DQ30</accession>
<feature type="region of interest" description="Disordered" evidence="5">
    <location>
        <begin position="381"/>
        <end position="414"/>
    </location>
</feature>
<dbReference type="PROSITE" id="PS50011">
    <property type="entry name" value="PROTEIN_KINASE_DOM"/>
    <property type="match status" value="1"/>
</dbReference>
<dbReference type="InterPro" id="IPR008271">
    <property type="entry name" value="Ser/Thr_kinase_AS"/>
</dbReference>
<dbReference type="InterPro" id="IPR000719">
    <property type="entry name" value="Prot_kinase_dom"/>
</dbReference>
<dbReference type="Gene3D" id="1.10.510.10">
    <property type="entry name" value="Transferase(Phosphotransferase) domain 1"/>
    <property type="match status" value="1"/>
</dbReference>
<organism evidence="7 8">
    <name type="scientific">Somion occarium</name>
    <dbReference type="NCBI Taxonomy" id="3059160"/>
    <lineage>
        <taxon>Eukaryota</taxon>
        <taxon>Fungi</taxon>
        <taxon>Dikarya</taxon>
        <taxon>Basidiomycota</taxon>
        <taxon>Agaricomycotina</taxon>
        <taxon>Agaricomycetes</taxon>
        <taxon>Polyporales</taxon>
        <taxon>Cerrenaceae</taxon>
        <taxon>Somion</taxon>
    </lineage>
</organism>
<evidence type="ECO:0000259" key="6">
    <source>
        <dbReference type="PROSITE" id="PS50011"/>
    </source>
</evidence>
<feature type="domain" description="Protein kinase" evidence="6">
    <location>
        <begin position="22"/>
        <end position="294"/>
    </location>
</feature>
<comment type="similarity">
    <text evidence="4">Belongs to the protein kinase superfamily.</text>
</comment>
<dbReference type="InterPro" id="IPR045269">
    <property type="entry name" value="Atg1-like"/>
</dbReference>
<dbReference type="EMBL" id="OZ037948">
    <property type="protein sequence ID" value="CAL1709178.1"/>
    <property type="molecule type" value="Genomic_DNA"/>
</dbReference>
<keyword evidence="8" id="KW-1185">Reference proteome</keyword>
<dbReference type="Pfam" id="PF00069">
    <property type="entry name" value="Pkinase"/>
    <property type="match status" value="1"/>
</dbReference>
<evidence type="ECO:0000256" key="4">
    <source>
        <dbReference type="RuleBase" id="RU000304"/>
    </source>
</evidence>
<dbReference type="PROSITE" id="PS00107">
    <property type="entry name" value="PROTEIN_KINASE_ATP"/>
    <property type="match status" value="1"/>
</dbReference>
<dbReference type="InterPro" id="IPR011009">
    <property type="entry name" value="Kinase-like_dom_sf"/>
</dbReference>
<gene>
    <name evidence="7" type="ORF">GFSPODELE1_LOCUS7226</name>
</gene>
<keyword evidence="4" id="KW-0418">Kinase</keyword>
<keyword evidence="2 3" id="KW-0067">ATP-binding</keyword>
<reference evidence="8" key="1">
    <citation type="submission" date="2024-04" db="EMBL/GenBank/DDBJ databases">
        <authorList>
            <person name="Shaw F."/>
            <person name="Minotto A."/>
        </authorList>
    </citation>
    <scope>NUCLEOTIDE SEQUENCE [LARGE SCALE GENOMIC DNA]</scope>
</reference>
<dbReference type="SMART" id="SM00220">
    <property type="entry name" value="S_TKc"/>
    <property type="match status" value="1"/>
</dbReference>
<dbReference type="PANTHER" id="PTHR24348">
    <property type="entry name" value="SERINE/THREONINE-PROTEIN KINASE UNC-51-RELATED"/>
    <property type="match status" value="1"/>
</dbReference>
<evidence type="ECO:0000313" key="7">
    <source>
        <dbReference type="EMBL" id="CAL1709178.1"/>
    </source>
</evidence>
<feature type="compositionally biased region" description="Low complexity" evidence="5">
    <location>
        <begin position="388"/>
        <end position="400"/>
    </location>
</feature>
<dbReference type="PROSITE" id="PS00108">
    <property type="entry name" value="PROTEIN_KINASE_ST"/>
    <property type="match status" value="1"/>
</dbReference>
<keyword evidence="4" id="KW-0808">Transferase</keyword>
<evidence type="ECO:0000256" key="5">
    <source>
        <dbReference type="SAM" id="MobiDB-lite"/>
    </source>
</evidence>
<keyword evidence="4" id="KW-0723">Serine/threonine-protein kinase</keyword>
<protein>
    <recommendedName>
        <fullName evidence="6">Protein kinase domain-containing protein</fullName>
    </recommendedName>
</protein>
<dbReference type="Proteomes" id="UP001497453">
    <property type="component" value="Chromosome 5"/>
</dbReference>
<keyword evidence="1 3" id="KW-0547">Nucleotide-binding</keyword>
<sequence>MSGTFAADIPDFTNQVIDNGRLRLVEAIGEGAMGVVYRAVDESSAGSSSSGMKEYAVKVLVKADAYTVQGQCQSREIVMHQIASEHPSVLTLHKVIEEDRFIFLIVDYCPGGDLFNVIVERRSFCHNDYLVKKVFIQILDAVQSIHEKGIYHRDLKPDNIFVNADGTEVFLGDFGLATDVDECVQFGCGSSYYMSPECIGEEYSFIPYSPEKNDIWALGIILTNMIAGRNPWTFATSSDGNFLRHLAESDFLSKMLPISKQAEALLCRAFTFNPYSRISLKEFREEVMAIDTFFLTEKELVFASKHAREVAASYAAPVPAYTPLDKPPARESVVIEHAIPPMVSDEDYFFDRPRPDRISLVPIPRLLLTSESVFTIGSASTDTDEDISSLSSSSTLESNSPLTPETNPADGKGLVSDLSLEADIGEAVCPVTLKKAPSVDNITEESIQIVTA</sequence>